<gene>
    <name evidence="1" type="ORF">RHS04_07974</name>
</gene>
<dbReference type="Gene3D" id="3.20.20.100">
    <property type="entry name" value="NADP-dependent oxidoreductase domain"/>
    <property type="match status" value="1"/>
</dbReference>
<comment type="caution">
    <text evidence="1">The sequence shown here is derived from an EMBL/GenBank/DDBJ whole genome shotgun (WGS) entry which is preliminary data.</text>
</comment>
<protein>
    <submittedName>
        <fullName evidence="1">Aldo kereductase</fullName>
    </submittedName>
</protein>
<reference evidence="1" key="1">
    <citation type="submission" date="2020-09" db="EMBL/GenBank/DDBJ databases">
        <title>Comparative genome analyses of four rice-infecting Rhizoctonia solani isolates reveal extensive enrichment of homogalacturonan modification genes.</title>
        <authorList>
            <person name="Lee D.-Y."/>
            <person name="Jeon J."/>
            <person name="Kim K.-T."/>
            <person name="Cheong K."/>
            <person name="Song H."/>
            <person name="Choi G."/>
            <person name="Ko J."/>
            <person name="Opiyo S.O."/>
            <person name="Zuo S."/>
            <person name="Madhav S."/>
            <person name="Lee Y.-H."/>
            <person name="Wang G.-L."/>
        </authorList>
    </citation>
    <scope>NUCLEOTIDE SEQUENCE</scope>
    <source>
        <strain evidence="1">AG1-IA YN-7</strain>
    </source>
</reference>
<dbReference type="EMBL" id="JACYCC010000214">
    <property type="protein sequence ID" value="KAF8671933.1"/>
    <property type="molecule type" value="Genomic_DNA"/>
</dbReference>
<dbReference type="InterPro" id="IPR036812">
    <property type="entry name" value="NAD(P)_OxRdtase_dom_sf"/>
</dbReference>
<accession>A0A8H7LEI9</accession>
<proteinExistence type="predicted"/>
<name>A0A8H7LEI9_9AGAM</name>
<dbReference type="AlphaFoldDB" id="A0A8H7LEI9"/>
<evidence type="ECO:0000313" key="1">
    <source>
        <dbReference type="EMBL" id="KAF8671933.1"/>
    </source>
</evidence>
<organism evidence="1 2">
    <name type="scientific">Rhizoctonia solani</name>
    <dbReference type="NCBI Taxonomy" id="456999"/>
    <lineage>
        <taxon>Eukaryota</taxon>
        <taxon>Fungi</taxon>
        <taxon>Dikarya</taxon>
        <taxon>Basidiomycota</taxon>
        <taxon>Agaricomycotina</taxon>
        <taxon>Agaricomycetes</taxon>
        <taxon>Cantharellales</taxon>
        <taxon>Ceratobasidiaceae</taxon>
        <taxon>Rhizoctonia</taxon>
    </lineage>
</organism>
<dbReference type="PANTHER" id="PTHR43147:SF2">
    <property type="entry name" value="NADP-DEPENDENT OXIDOREDUCTASE DOMAIN-CONTAINING PROTEIN"/>
    <property type="match status" value="1"/>
</dbReference>
<sequence>MADPNSVLCLETTVLGPFTVPRVWTGLWQLSSPAWGTAPSGKIKREMARHVAEGYTAFADHYGSAELLFGQFRQTLSDPSIVVGATKWCVFAPTVVTRAVVEEGVRERMERMKYDKVDLLQPMPKTHAPASVSVSVPAQTNMLLFPAPAAVGSALQGRIV</sequence>
<dbReference type="Proteomes" id="UP000650582">
    <property type="component" value="Unassembled WGS sequence"/>
</dbReference>
<dbReference type="SUPFAM" id="SSF51430">
    <property type="entry name" value="NAD(P)-linked oxidoreductase"/>
    <property type="match status" value="1"/>
</dbReference>
<dbReference type="PANTHER" id="PTHR43147">
    <property type="entry name" value="PROTEIN TAS"/>
    <property type="match status" value="1"/>
</dbReference>
<evidence type="ECO:0000313" key="2">
    <source>
        <dbReference type="Proteomes" id="UP000650582"/>
    </source>
</evidence>